<organism evidence="1 2">
    <name type="scientific">Sedimenticola selenatireducens</name>
    <dbReference type="NCBI Taxonomy" id="191960"/>
    <lineage>
        <taxon>Bacteria</taxon>
        <taxon>Pseudomonadati</taxon>
        <taxon>Pseudomonadota</taxon>
        <taxon>Gammaproteobacteria</taxon>
        <taxon>Chromatiales</taxon>
        <taxon>Sedimenticolaceae</taxon>
        <taxon>Sedimenticola</taxon>
    </lineage>
</organism>
<keyword evidence="2" id="KW-1185">Reference proteome</keyword>
<sequence length="79" mass="9468">MRLKPLSRPQKEVLEAIAHFQIVAELSANVDGMEKFREFYRERVITRKQNQIFEEYKRTVVAVKKRLTEMLKEENGRTD</sequence>
<dbReference type="Proteomes" id="UP000316649">
    <property type="component" value="Unassembled WGS sequence"/>
</dbReference>
<dbReference type="AlphaFoldDB" id="A0A557S0C5"/>
<proteinExistence type="predicted"/>
<accession>A0A557S0C5</accession>
<dbReference type="OrthoDB" id="6089789at2"/>
<gene>
    <name evidence="1" type="ORF">FHP88_15665</name>
</gene>
<reference evidence="1 2" key="1">
    <citation type="submission" date="2019-07" db="EMBL/GenBank/DDBJ databases">
        <title>The pathways for chlorine oxyanion respiration interact through the shared metabolite chlorate.</title>
        <authorList>
            <person name="Barnum T.P."/>
            <person name="Cheng Y."/>
            <person name="Hill K.A."/>
            <person name="Lucas L.N."/>
            <person name="Carlson H.K."/>
            <person name="Coates J.D."/>
        </authorList>
    </citation>
    <scope>NUCLEOTIDE SEQUENCE [LARGE SCALE GENOMIC DNA]</scope>
    <source>
        <strain evidence="1 2">BK-1</strain>
    </source>
</reference>
<dbReference type="EMBL" id="VMNH01000023">
    <property type="protein sequence ID" value="TVO70890.1"/>
    <property type="molecule type" value="Genomic_DNA"/>
</dbReference>
<comment type="caution">
    <text evidence="1">The sequence shown here is derived from an EMBL/GenBank/DDBJ whole genome shotgun (WGS) entry which is preliminary data.</text>
</comment>
<evidence type="ECO:0000313" key="2">
    <source>
        <dbReference type="Proteomes" id="UP000316649"/>
    </source>
</evidence>
<name>A0A557S0C5_9GAMM</name>
<dbReference type="RefSeq" id="WP_144360027.1">
    <property type="nucleotide sequence ID" value="NZ_VMNH01000023.1"/>
</dbReference>
<evidence type="ECO:0000313" key="1">
    <source>
        <dbReference type="EMBL" id="TVO70890.1"/>
    </source>
</evidence>
<protein>
    <submittedName>
        <fullName evidence="1">Uncharacterized protein</fullName>
    </submittedName>
</protein>